<dbReference type="InterPro" id="IPR001349">
    <property type="entry name" value="Cyt_c_oxidase_su6a"/>
</dbReference>
<dbReference type="PANTHER" id="PTHR11504">
    <property type="entry name" value="CYTOCHROME C OXIDASE POLYPEPTIDE VIA"/>
    <property type="match status" value="1"/>
</dbReference>
<dbReference type="PANTHER" id="PTHR11504:SF0">
    <property type="entry name" value="CYTOCHROME C OXIDASE SUBUNIT"/>
    <property type="match status" value="1"/>
</dbReference>
<organism evidence="13 14">
    <name type="scientific">Lipomyces tetrasporus</name>
    <dbReference type="NCBI Taxonomy" id="54092"/>
    <lineage>
        <taxon>Eukaryota</taxon>
        <taxon>Fungi</taxon>
        <taxon>Dikarya</taxon>
        <taxon>Ascomycota</taxon>
        <taxon>Saccharomycotina</taxon>
        <taxon>Lipomycetes</taxon>
        <taxon>Lipomycetales</taxon>
        <taxon>Lipomycetaceae</taxon>
        <taxon>Lipomyces</taxon>
    </lineage>
</organism>
<dbReference type="GeneID" id="80886943"/>
<evidence type="ECO:0000256" key="2">
    <source>
        <dbReference type="ARBA" id="ARBA00004673"/>
    </source>
</evidence>
<dbReference type="GO" id="GO:0005743">
    <property type="term" value="C:mitochondrial inner membrane"/>
    <property type="evidence" value="ECO:0007669"/>
    <property type="project" value="UniProtKB-SubCell"/>
</dbReference>
<evidence type="ECO:0000313" key="13">
    <source>
        <dbReference type="EMBL" id="KAJ8101304.1"/>
    </source>
</evidence>
<evidence type="ECO:0000256" key="11">
    <source>
        <dbReference type="RuleBase" id="RU004396"/>
    </source>
</evidence>
<evidence type="ECO:0000256" key="5">
    <source>
        <dbReference type="ARBA" id="ARBA00022792"/>
    </source>
</evidence>
<name>A0AAD7VU06_9ASCO</name>
<evidence type="ECO:0000256" key="8">
    <source>
        <dbReference type="ARBA" id="ARBA00023002"/>
    </source>
</evidence>
<dbReference type="PROSITE" id="PS01329">
    <property type="entry name" value="COX6A"/>
    <property type="match status" value="1"/>
</dbReference>
<proteinExistence type="inferred from homology"/>
<dbReference type="AlphaFoldDB" id="A0AAD7VU06"/>
<evidence type="ECO:0000256" key="7">
    <source>
        <dbReference type="ARBA" id="ARBA00022989"/>
    </source>
</evidence>
<keyword evidence="4" id="KW-0812">Transmembrane</keyword>
<comment type="caution">
    <text evidence="13">The sequence shown here is derived from an EMBL/GenBank/DDBJ whole genome shotgun (WGS) entry which is preliminary data.</text>
</comment>
<evidence type="ECO:0000256" key="9">
    <source>
        <dbReference type="ARBA" id="ARBA00023128"/>
    </source>
</evidence>
<dbReference type="Pfam" id="PF02046">
    <property type="entry name" value="COX6A"/>
    <property type="match status" value="1"/>
</dbReference>
<evidence type="ECO:0000313" key="14">
    <source>
        <dbReference type="Proteomes" id="UP001217417"/>
    </source>
</evidence>
<dbReference type="Proteomes" id="UP001217417">
    <property type="component" value="Unassembled WGS sequence"/>
</dbReference>
<dbReference type="InterPro" id="IPR018507">
    <property type="entry name" value="Cyt_c_oxidase_su6a_CS"/>
</dbReference>
<dbReference type="GO" id="GO:0006123">
    <property type="term" value="P:mitochondrial electron transport, cytochrome c to oxygen"/>
    <property type="evidence" value="ECO:0007669"/>
    <property type="project" value="TreeGrafter"/>
</dbReference>
<dbReference type="GO" id="GO:0030234">
    <property type="term" value="F:enzyme regulator activity"/>
    <property type="evidence" value="ECO:0007669"/>
    <property type="project" value="TreeGrafter"/>
</dbReference>
<keyword evidence="8" id="KW-0560">Oxidoreductase</keyword>
<keyword evidence="10 12" id="KW-0472">Membrane</keyword>
<protein>
    <recommendedName>
        <fullName evidence="12">Cytochrome c oxidase subunit</fullName>
    </recommendedName>
    <alternativeName>
        <fullName evidence="12">Cytochrome c oxidase polypeptide VIa</fullName>
    </alternativeName>
</protein>
<keyword evidence="7" id="KW-1133">Transmembrane helix</keyword>
<keyword evidence="9 12" id="KW-0496">Mitochondrion</keyword>
<evidence type="ECO:0000256" key="6">
    <source>
        <dbReference type="ARBA" id="ARBA00022946"/>
    </source>
</evidence>
<dbReference type="Gene3D" id="4.10.95.10">
    <property type="entry name" value="Cytochrome c oxidase, subunit VIa"/>
    <property type="match status" value="1"/>
</dbReference>
<accession>A0AAD7VU06</accession>
<evidence type="ECO:0000256" key="4">
    <source>
        <dbReference type="ARBA" id="ARBA00022692"/>
    </source>
</evidence>
<dbReference type="InterPro" id="IPR036418">
    <property type="entry name" value="Cyt_c_oxidase_su6a_sf"/>
</dbReference>
<keyword evidence="5 12" id="KW-0999">Mitochondrion inner membrane</keyword>
<dbReference type="GO" id="GO:0016491">
    <property type="term" value="F:oxidoreductase activity"/>
    <property type="evidence" value="ECO:0007669"/>
    <property type="project" value="UniProtKB-KW"/>
</dbReference>
<comment type="pathway">
    <text evidence="2">Energy metabolism; oxidative phosphorylation.</text>
</comment>
<comment type="subcellular location">
    <subcellularLocation>
        <location evidence="1">Mitochondrion inner membrane</location>
        <topology evidence="1">Single-pass membrane protein</topology>
    </subcellularLocation>
</comment>
<keyword evidence="14" id="KW-1185">Reference proteome</keyword>
<evidence type="ECO:0000256" key="10">
    <source>
        <dbReference type="ARBA" id="ARBA00023136"/>
    </source>
</evidence>
<gene>
    <name evidence="13" type="ORF">POJ06DRAFT_94048</name>
</gene>
<comment type="similarity">
    <text evidence="3 11">Belongs to the cytochrome c oxidase subunit 6A family.</text>
</comment>
<evidence type="ECO:0000256" key="12">
    <source>
        <dbReference type="RuleBase" id="RU004397"/>
    </source>
</evidence>
<dbReference type="SUPFAM" id="SSF81411">
    <property type="entry name" value="Mitochondrial cytochrome c oxidase subunit VIa"/>
    <property type="match status" value="1"/>
</dbReference>
<dbReference type="RefSeq" id="XP_056044754.1">
    <property type="nucleotide sequence ID" value="XM_056191777.1"/>
</dbReference>
<evidence type="ECO:0000256" key="1">
    <source>
        <dbReference type="ARBA" id="ARBA00004434"/>
    </source>
</evidence>
<dbReference type="EMBL" id="JARPMG010000004">
    <property type="protein sequence ID" value="KAJ8101304.1"/>
    <property type="molecule type" value="Genomic_DNA"/>
</dbReference>
<evidence type="ECO:0000256" key="3">
    <source>
        <dbReference type="ARBA" id="ARBA00005553"/>
    </source>
</evidence>
<sequence>MSSSFLRAAHRVRPTFTGRVAARNGSRRNYHQIYDINAAKGKQFLDEQQAIHHHAASTASMWYKVSLYVALPLVTVALIRSFKQETEHISHVIHHAHDEPDEDLPPELPYQNIRRKDFFWGDGDKTMFWNDLTNVHRS</sequence>
<reference evidence="13" key="1">
    <citation type="submission" date="2023-03" db="EMBL/GenBank/DDBJ databases">
        <title>Near-Complete genome sequence of Lipomyces tetrasporous NRRL Y-64009, an oleaginous yeast capable of growing on lignocellulosic hydrolysates.</title>
        <authorList>
            <consortium name="Lawrence Berkeley National Laboratory"/>
            <person name="Jagtap S.S."/>
            <person name="Liu J.-J."/>
            <person name="Walukiewicz H.E."/>
            <person name="Pangilinan J."/>
            <person name="Lipzen A."/>
            <person name="Ahrendt S."/>
            <person name="Koriabine M."/>
            <person name="Cobaugh K."/>
            <person name="Salamov A."/>
            <person name="Yoshinaga Y."/>
            <person name="Ng V."/>
            <person name="Daum C."/>
            <person name="Grigoriev I.V."/>
            <person name="Slininger P.J."/>
            <person name="Dien B.S."/>
            <person name="Jin Y.-S."/>
            <person name="Rao C.V."/>
        </authorList>
    </citation>
    <scope>NUCLEOTIDE SEQUENCE</scope>
    <source>
        <strain evidence="13">NRRL Y-64009</strain>
    </source>
</reference>
<keyword evidence="6" id="KW-0809">Transit peptide</keyword>